<dbReference type="GO" id="GO:0022904">
    <property type="term" value="P:respiratory electron transport chain"/>
    <property type="evidence" value="ECO:0007669"/>
    <property type="project" value="InterPro"/>
</dbReference>
<dbReference type="InterPro" id="IPR011577">
    <property type="entry name" value="Cyt_b561_bac/Ni-Hgenase"/>
</dbReference>
<keyword evidence="6 13" id="KW-0812">Transmembrane</keyword>
<protein>
    <submittedName>
        <fullName evidence="15">Cytochrome b</fullName>
    </submittedName>
</protein>
<comment type="similarity">
    <text evidence="12">Belongs to the cytochrome b561 family.</text>
</comment>
<evidence type="ECO:0000256" key="10">
    <source>
        <dbReference type="ARBA" id="ARBA00023004"/>
    </source>
</evidence>
<dbReference type="GO" id="GO:0005886">
    <property type="term" value="C:plasma membrane"/>
    <property type="evidence" value="ECO:0007669"/>
    <property type="project" value="UniProtKB-SubCell"/>
</dbReference>
<dbReference type="OrthoDB" id="8156287at2"/>
<keyword evidence="9 13" id="KW-1133">Transmembrane helix</keyword>
<proteinExistence type="inferred from homology"/>
<keyword evidence="4" id="KW-1003">Cell membrane</keyword>
<dbReference type="EMBL" id="QYUK01000011">
    <property type="protein sequence ID" value="RJF88999.1"/>
    <property type="molecule type" value="Genomic_DNA"/>
</dbReference>
<dbReference type="SUPFAM" id="SSF81342">
    <property type="entry name" value="Transmembrane di-heme cytochromes"/>
    <property type="match status" value="1"/>
</dbReference>
<feature type="domain" description="Cytochrome b561 bacterial/Ni-hydrogenase" evidence="14">
    <location>
        <begin position="10"/>
        <end position="165"/>
    </location>
</feature>
<dbReference type="GO" id="GO:0046872">
    <property type="term" value="F:metal ion binding"/>
    <property type="evidence" value="ECO:0007669"/>
    <property type="project" value="UniProtKB-KW"/>
</dbReference>
<evidence type="ECO:0000259" key="14">
    <source>
        <dbReference type="Pfam" id="PF01292"/>
    </source>
</evidence>
<name>A0A418WGI7_9PROT</name>
<evidence type="ECO:0000256" key="13">
    <source>
        <dbReference type="SAM" id="Phobius"/>
    </source>
</evidence>
<dbReference type="InterPro" id="IPR016174">
    <property type="entry name" value="Di-haem_cyt_TM"/>
</dbReference>
<dbReference type="AlphaFoldDB" id="A0A418WGI7"/>
<keyword evidence="7" id="KW-0479">Metal-binding</keyword>
<keyword evidence="16" id="KW-1185">Reference proteome</keyword>
<dbReference type="InterPro" id="IPR052168">
    <property type="entry name" value="Cytochrome_b561_oxidase"/>
</dbReference>
<feature type="transmembrane region" description="Helical" evidence="13">
    <location>
        <begin position="58"/>
        <end position="79"/>
    </location>
</feature>
<evidence type="ECO:0000256" key="6">
    <source>
        <dbReference type="ARBA" id="ARBA00022692"/>
    </source>
</evidence>
<feature type="transmembrane region" description="Helical" evidence="13">
    <location>
        <begin position="91"/>
        <end position="120"/>
    </location>
</feature>
<evidence type="ECO:0000313" key="15">
    <source>
        <dbReference type="EMBL" id="RJF88999.1"/>
    </source>
</evidence>
<evidence type="ECO:0000313" key="16">
    <source>
        <dbReference type="Proteomes" id="UP000284605"/>
    </source>
</evidence>
<keyword evidence="5" id="KW-0349">Heme</keyword>
<dbReference type="GO" id="GO:0020037">
    <property type="term" value="F:heme binding"/>
    <property type="evidence" value="ECO:0007669"/>
    <property type="project" value="TreeGrafter"/>
</dbReference>
<evidence type="ECO:0000256" key="3">
    <source>
        <dbReference type="ARBA" id="ARBA00022448"/>
    </source>
</evidence>
<comment type="caution">
    <text evidence="15">The sequence shown here is derived from an EMBL/GenBank/DDBJ whole genome shotgun (WGS) entry which is preliminary data.</text>
</comment>
<sequence length="177" mass="19026">MRNEHQPTGYSAAQILLHWLIALLVLFQVSFGEDIAPAYRAMRRDETAGADDLFNADLHIYTGLAILALACLRLAIRLIRGAPPAPESEGILLRWVAAAVHLVLYAVIFLMPVTGILAWYLGVGPAGEIHELGKAVIIIALALHVAGALWQHFIAKSDALVRMLRPGTRGAGHTGAG</sequence>
<evidence type="ECO:0000256" key="8">
    <source>
        <dbReference type="ARBA" id="ARBA00022982"/>
    </source>
</evidence>
<accession>A0A418WGI7</accession>
<keyword evidence="8" id="KW-0249">Electron transport</keyword>
<keyword evidence="10" id="KW-0408">Iron</keyword>
<dbReference type="Pfam" id="PF01292">
    <property type="entry name" value="Ni_hydr_CYTB"/>
    <property type="match status" value="1"/>
</dbReference>
<dbReference type="Proteomes" id="UP000284605">
    <property type="component" value="Unassembled WGS sequence"/>
</dbReference>
<evidence type="ECO:0000256" key="2">
    <source>
        <dbReference type="ARBA" id="ARBA00004651"/>
    </source>
</evidence>
<evidence type="ECO:0000256" key="12">
    <source>
        <dbReference type="ARBA" id="ARBA00037975"/>
    </source>
</evidence>
<evidence type="ECO:0000256" key="11">
    <source>
        <dbReference type="ARBA" id="ARBA00023136"/>
    </source>
</evidence>
<feature type="transmembrane region" description="Helical" evidence="13">
    <location>
        <begin position="132"/>
        <end position="155"/>
    </location>
</feature>
<evidence type="ECO:0000256" key="1">
    <source>
        <dbReference type="ARBA" id="ARBA00001970"/>
    </source>
</evidence>
<dbReference type="PANTHER" id="PTHR30529:SF7">
    <property type="entry name" value="CYTOCHROME B561 BACTERIAL_NI-HYDROGENASE DOMAIN-CONTAINING PROTEIN"/>
    <property type="match status" value="1"/>
</dbReference>
<evidence type="ECO:0000256" key="4">
    <source>
        <dbReference type="ARBA" id="ARBA00022475"/>
    </source>
</evidence>
<keyword evidence="3" id="KW-0813">Transport</keyword>
<organism evidence="15 16">
    <name type="scientific">Oleomonas cavernae</name>
    <dbReference type="NCBI Taxonomy" id="2320859"/>
    <lineage>
        <taxon>Bacteria</taxon>
        <taxon>Pseudomonadati</taxon>
        <taxon>Pseudomonadota</taxon>
        <taxon>Alphaproteobacteria</taxon>
        <taxon>Acetobacterales</taxon>
        <taxon>Acetobacteraceae</taxon>
        <taxon>Oleomonas</taxon>
    </lineage>
</organism>
<evidence type="ECO:0000256" key="9">
    <source>
        <dbReference type="ARBA" id="ARBA00022989"/>
    </source>
</evidence>
<dbReference type="RefSeq" id="WP_119782405.1">
    <property type="nucleotide sequence ID" value="NZ_QYUK01000011.1"/>
</dbReference>
<reference evidence="15 16" key="1">
    <citation type="submission" date="2018-09" db="EMBL/GenBank/DDBJ databases">
        <authorList>
            <person name="Zhu H."/>
        </authorList>
    </citation>
    <scope>NUCLEOTIDE SEQUENCE [LARGE SCALE GENOMIC DNA]</scope>
    <source>
        <strain evidence="15 16">K1W22B-8</strain>
    </source>
</reference>
<evidence type="ECO:0000256" key="7">
    <source>
        <dbReference type="ARBA" id="ARBA00022723"/>
    </source>
</evidence>
<comment type="cofactor">
    <cofactor evidence="1">
        <name>heme b</name>
        <dbReference type="ChEBI" id="CHEBI:60344"/>
    </cofactor>
</comment>
<comment type="subcellular location">
    <subcellularLocation>
        <location evidence="2">Cell membrane</location>
        <topology evidence="2">Multi-pass membrane protein</topology>
    </subcellularLocation>
</comment>
<evidence type="ECO:0000256" key="5">
    <source>
        <dbReference type="ARBA" id="ARBA00022617"/>
    </source>
</evidence>
<dbReference type="GO" id="GO:0009055">
    <property type="term" value="F:electron transfer activity"/>
    <property type="evidence" value="ECO:0007669"/>
    <property type="project" value="InterPro"/>
</dbReference>
<dbReference type="PANTHER" id="PTHR30529">
    <property type="entry name" value="CYTOCHROME B561"/>
    <property type="match status" value="1"/>
</dbReference>
<keyword evidence="11 13" id="KW-0472">Membrane</keyword>
<gene>
    <name evidence="15" type="ORF">D3874_20155</name>
</gene>